<protein>
    <recommendedName>
        <fullName evidence="3">HAT C-terminal dimerisation domain-containing protein</fullName>
    </recommendedName>
</protein>
<gene>
    <name evidence="1" type="ORF">PR048_011717</name>
</gene>
<comment type="caution">
    <text evidence="1">The sequence shown here is derived from an EMBL/GenBank/DDBJ whole genome shotgun (WGS) entry which is preliminary data.</text>
</comment>
<evidence type="ECO:0000313" key="2">
    <source>
        <dbReference type="Proteomes" id="UP001159363"/>
    </source>
</evidence>
<evidence type="ECO:0000313" key="1">
    <source>
        <dbReference type="EMBL" id="KAJ8885519.1"/>
    </source>
</evidence>
<organism evidence="1 2">
    <name type="scientific">Dryococelus australis</name>
    <dbReference type="NCBI Taxonomy" id="614101"/>
    <lineage>
        <taxon>Eukaryota</taxon>
        <taxon>Metazoa</taxon>
        <taxon>Ecdysozoa</taxon>
        <taxon>Arthropoda</taxon>
        <taxon>Hexapoda</taxon>
        <taxon>Insecta</taxon>
        <taxon>Pterygota</taxon>
        <taxon>Neoptera</taxon>
        <taxon>Polyneoptera</taxon>
        <taxon>Phasmatodea</taxon>
        <taxon>Verophasmatodea</taxon>
        <taxon>Anareolatae</taxon>
        <taxon>Phasmatidae</taxon>
        <taxon>Eurycanthinae</taxon>
        <taxon>Dryococelus</taxon>
    </lineage>
</organism>
<proteinExistence type="predicted"/>
<dbReference type="EMBL" id="JARBHB010000004">
    <property type="protein sequence ID" value="KAJ8885519.1"/>
    <property type="molecule type" value="Genomic_DNA"/>
</dbReference>
<evidence type="ECO:0008006" key="3">
    <source>
        <dbReference type="Google" id="ProtNLM"/>
    </source>
</evidence>
<accession>A0ABQ9HMZ5</accession>
<name>A0ABQ9HMZ5_9NEOP</name>
<dbReference type="Proteomes" id="UP001159363">
    <property type="component" value="Chromosome X"/>
</dbReference>
<reference evidence="1 2" key="1">
    <citation type="submission" date="2023-02" db="EMBL/GenBank/DDBJ databases">
        <title>LHISI_Scaffold_Assembly.</title>
        <authorList>
            <person name="Stuart O.P."/>
            <person name="Cleave R."/>
            <person name="Magrath M.J.L."/>
            <person name="Mikheyev A.S."/>
        </authorList>
    </citation>
    <scope>NUCLEOTIDE SEQUENCE [LARGE SCALE GENOMIC DNA]</scope>
    <source>
        <strain evidence="1">Daus_M_001</strain>
        <tissue evidence="1">Leg muscle</tissue>
    </source>
</reference>
<sequence>MTVAVGEVQMWRRKGLQEDNQILQKTTLSVPTASSENFFSTLRKLKLYLRNSVSENHLNGLPLLAVHQVTEVDPE</sequence>
<keyword evidence="2" id="KW-1185">Reference proteome</keyword>